<dbReference type="InterPro" id="IPR003961">
    <property type="entry name" value="FN3_dom"/>
</dbReference>
<gene>
    <name evidence="3" type="ORF">OS493_022542</name>
</gene>
<feature type="domain" description="Fibronectin type-III" evidence="2">
    <location>
        <begin position="1"/>
        <end position="63"/>
    </location>
</feature>
<comment type="caution">
    <text evidence="3">The sequence shown here is derived from an EMBL/GenBank/DDBJ whole genome shotgun (WGS) entry which is preliminary data.</text>
</comment>
<feature type="domain" description="Fibronectin type-III" evidence="2">
    <location>
        <begin position="67"/>
        <end position="160"/>
    </location>
</feature>
<feature type="domain" description="Fibronectin type-III" evidence="2">
    <location>
        <begin position="165"/>
        <end position="267"/>
    </location>
</feature>
<dbReference type="Proteomes" id="UP001163046">
    <property type="component" value="Unassembled WGS sequence"/>
</dbReference>
<evidence type="ECO:0000256" key="1">
    <source>
        <dbReference type="ARBA" id="ARBA00022737"/>
    </source>
</evidence>
<dbReference type="AlphaFoldDB" id="A0A9W9ZBA1"/>
<dbReference type="PANTHER" id="PTHR46708">
    <property type="entry name" value="TENASCIN"/>
    <property type="match status" value="1"/>
</dbReference>
<dbReference type="SUPFAM" id="SSF49265">
    <property type="entry name" value="Fibronectin type III"/>
    <property type="match status" value="2"/>
</dbReference>
<name>A0A9W9ZBA1_9CNID</name>
<dbReference type="Gene3D" id="2.60.40.10">
    <property type="entry name" value="Immunoglobulins"/>
    <property type="match status" value="4"/>
</dbReference>
<reference evidence="3" key="1">
    <citation type="submission" date="2023-01" db="EMBL/GenBank/DDBJ databases">
        <title>Genome assembly of the deep-sea coral Lophelia pertusa.</title>
        <authorList>
            <person name="Herrera S."/>
            <person name="Cordes E."/>
        </authorList>
    </citation>
    <scope>NUCLEOTIDE SEQUENCE</scope>
    <source>
        <strain evidence="3">USNM1676648</strain>
        <tissue evidence="3">Polyp</tissue>
    </source>
</reference>
<accession>A0A9W9ZBA1</accession>
<evidence type="ECO:0000313" key="4">
    <source>
        <dbReference type="Proteomes" id="UP001163046"/>
    </source>
</evidence>
<protein>
    <recommendedName>
        <fullName evidence="2">Fibronectin type-III domain-containing protein</fullName>
    </recommendedName>
</protein>
<dbReference type="InterPro" id="IPR050991">
    <property type="entry name" value="ECM_Regulatory_Proteins"/>
</dbReference>
<dbReference type="OrthoDB" id="5968456at2759"/>
<dbReference type="PANTHER" id="PTHR46708:SF2">
    <property type="entry name" value="FIBRONECTIN TYPE-III DOMAIN-CONTAINING PROTEIN"/>
    <property type="match status" value="1"/>
</dbReference>
<dbReference type="InterPro" id="IPR013783">
    <property type="entry name" value="Ig-like_fold"/>
</dbReference>
<proteinExistence type="predicted"/>
<organism evidence="3 4">
    <name type="scientific">Desmophyllum pertusum</name>
    <dbReference type="NCBI Taxonomy" id="174260"/>
    <lineage>
        <taxon>Eukaryota</taxon>
        <taxon>Metazoa</taxon>
        <taxon>Cnidaria</taxon>
        <taxon>Anthozoa</taxon>
        <taxon>Hexacorallia</taxon>
        <taxon>Scleractinia</taxon>
        <taxon>Caryophylliina</taxon>
        <taxon>Caryophylliidae</taxon>
        <taxon>Desmophyllum</taxon>
    </lineage>
</organism>
<dbReference type="PROSITE" id="PS50853">
    <property type="entry name" value="FN3"/>
    <property type="match status" value="4"/>
</dbReference>
<dbReference type="EMBL" id="MU826365">
    <property type="protein sequence ID" value="KAJ7378556.1"/>
    <property type="molecule type" value="Genomic_DNA"/>
</dbReference>
<feature type="domain" description="Fibronectin type-III" evidence="2">
    <location>
        <begin position="272"/>
        <end position="367"/>
    </location>
</feature>
<dbReference type="Pfam" id="PF00041">
    <property type="entry name" value="fn3"/>
    <property type="match status" value="3"/>
</dbReference>
<dbReference type="CDD" id="cd00063">
    <property type="entry name" value="FN3"/>
    <property type="match status" value="4"/>
</dbReference>
<dbReference type="InterPro" id="IPR036116">
    <property type="entry name" value="FN3_sf"/>
</dbReference>
<sequence>MVLYRNVDSNGTLLNVTVNDASSSSVTLDGLLPASNYSIQVALLLVHYQERPSDPVFVVTDELLTVFPDGFQGYTSGPNNITLRWNALDFEPLKGYLIYYYNSSDGNNSETWKRLHVGCNNTLELSDLEPATNYSLQIAGFTGYQIGPSSEPITVETQRQPLDHPPPSLNAFAWSTTSIRVSWSPVSFKSLRGYVIFYTPINSVVSRKRRSVSSATEFNVTITPVDKNSTLLTGLNQFTNYSVQASGFTDFEVGPRTNAIYIITNQTVPRVPPRNVTVASLGATSIQVCWDKIPHYPTLEEYEVSYNPLGQADTNVSITDANITFVTVLGLNSSQTYAFSVAGKTVDGLGPFSSPINMQPKNYTMPTPTAFSRGNSTIFVCCPRNMATSSSFLTMVYHDVEVDESLAQRLNVDLSETFVKIENLDFKVNYSIQFEQSGGCGEDLKSDPVYVVTGGQSPLAPLATLQ</sequence>
<keyword evidence="1" id="KW-0677">Repeat</keyword>
<evidence type="ECO:0000259" key="2">
    <source>
        <dbReference type="PROSITE" id="PS50853"/>
    </source>
</evidence>
<dbReference type="SMART" id="SM00060">
    <property type="entry name" value="FN3"/>
    <property type="match status" value="3"/>
</dbReference>
<keyword evidence="4" id="KW-1185">Reference proteome</keyword>
<evidence type="ECO:0000313" key="3">
    <source>
        <dbReference type="EMBL" id="KAJ7378556.1"/>
    </source>
</evidence>